<keyword evidence="3" id="KW-1185">Reference proteome</keyword>
<evidence type="ECO:0000313" key="3">
    <source>
        <dbReference type="Proteomes" id="UP001056035"/>
    </source>
</evidence>
<reference evidence="2 3" key="1">
    <citation type="submission" date="2022-06" db="EMBL/GenBank/DDBJ databases">
        <title>Paraconexibacter antarcticus.</title>
        <authorList>
            <person name="Kim C.S."/>
        </authorList>
    </citation>
    <scope>NUCLEOTIDE SEQUENCE [LARGE SCALE GENOMIC DNA]</scope>
    <source>
        <strain evidence="2 3">02-257</strain>
    </source>
</reference>
<dbReference type="SUPFAM" id="SSF69318">
    <property type="entry name" value="Integrin alpha N-terminal domain"/>
    <property type="match status" value="1"/>
</dbReference>
<dbReference type="InterPro" id="IPR006311">
    <property type="entry name" value="TAT_signal"/>
</dbReference>
<accession>A0ABY5DX23</accession>
<dbReference type="RefSeq" id="WP_254573245.1">
    <property type="nucleotide sequence ID" value="NZ_CP098502.1"/>
</dbReference>
<organism evidence="2 3">
    <name type="scientific">Paraconexibacter antarcticus</name>
    <dbReference type="NCBI Taxonomy" id="2949664"/>
    <lineage>
        <taxon>Bacteria</taxon>
        <taxon>Bacillati</taxon>
        <taxon>Actinomycetota</taxon>
        <taxon>Thermoleophilia</taxon>
        <taxon>Solirubrobacterales</taxon>
        <taxon>Paraconexibacteraceae</taxon>
        <taxon>Paraconexibacter</taxon>
    </lineage>
</organism>
<feature type="chain" id="PRO_5046604221" description="VCBS repeat-containing protein" evidence="1">
    <location>
        <begin position="36"/>
        <end position="291"/>
    </location>
</feature>
<sequence length="291" mass="30827">MSAPGGRLRRTVTQVALGAAALAGALGLVAPAARAEVPAGSVTRTSGTVTATLSWQAGEFAGTSPRLAISRGGTLVDNFDLGTVCRGCELFPDGAEDRGSFSLLTVADLDSDHEPEVLFETLSGGAHCCQTTRIYRYLGNGGYSRPLSVPWGNAGYVLKDLGHDGRQELVGGDDAFAYAFSSYAASVFPPKIVRYAVGRNGLPAVKNVTRSYPAPVRTQAKALLKAIREARPSADGTYEIQGPIAAYVADEYLLGRGRVGRAELARVRARRLVAPGFGRSLLSFLHTHRYR</sequence>
<gene>
    <name evidence="2" type="ORF">NBH00_10280</name>
</gene>
<feature type="signal peptide" evidence="1">
    <location>
        <begin position="1"/>
        <end position="35"/>
    </location>
</feature>
<evidence type="ECO:0000313" key="2">
    <source>
        <dbReference type="EMBL" id="UTI66576.1"/>
    </source>
</evidence>
<name>A0ABY5DX23_9ACTN</name>
<dbReference type="EMBL" id="CP098502">
    <property type="protein sequence ID" value="UTI66576.1"/>
    <property type="molecule type" value="Genomic_DNA"/>
</dbReference>
<evidence type="ECO:0000256" key="1">
    <source>
        <dbReference type="SAM" id="SignalP"/>
    </source>
</evidence>
<dbReference type="PROSITE" id="PS51318">
    <property type="entry name" value="TAT"/>
    <property type="match status" value="1"/>
</dbReference>
<protein>
    <recommendedName>
        <fullName evidence="4">VCBS repeat-containing protein</fullName>
    </recommendedName>
</protein>
<proteinExistence type="predicted"/>
<dbReference type="InterPro" id="IPR028994">
    <property type="entry name" value="Integrin_alpha_N"/>
</dbReference>
<dbReference type="Proteomes" id="UP001056035">
    <property type="component" value="Chromosome"/>
</dbReference>
<keyword evidence="1" id="KW-0732">Signal</keyword>
<evidence type="ECO:0008006" key="4">
    <source>
        <dbReference type="Google" id="ProtNLM"/>
    </source>
</evidence>